<protein>
    <recommendedName>
        <fullName evidence="3">Acetyl xylan esterase domain-containing protein</fullName>
    </recommendedName>
</protein>
<evidence type="ECO:0000313" key="5">
    <source>
        <dbReference type="Proteomes" id="UP000244896"/>
    </source>
</evidence>
<evidence type="ECO:0000256" key="2">
    <source>
        <dbReference type="SAM" id="SignalP"/>
    </source>
</evidence>
<dbReference type="InterPro" id="IPR039069">
    <property type="entry name" value="CE7"/>
</dbReference>
<evidence type="ECO:0000256" key="1">
    <source>
        <dbReference type="PIRSR" id="PIRSR639069-1"/>
    </source>
</evidence>
<dbReference type="GO" id="GO:0052689">
    <property type="term" value="F:carboxylic ester hydrolase activity"/>
    <property type="evidence" value="ECO:0007669"/>
    <property type="project" value="TreeGrafter"/>
</dbReference>
<proteinExistence type="predicted"/>
<feature type="active site" description="Charge relay system" evidence="1">
    <location>
        <position position="420"/>
    </location>
</feature>
<evidence type="ECO:0000313" key="4">
    <source>
        <dbReference type="EMBL" id="AWI08119.1"/>
    </source>
</evidence>
<accession>A0A2U8DZV2</accession>
<dbReference type="EMBL" id="CP023004">
    <property type="protein sequence ID" value="AWI08119.1"/>
    <property type="molecule type" value="Genomic_DNA"/>
</dbReference>
<organism evidence="4 5">
    <name type="scientific">Ereboglobus luteus</name>
    <dbReference type="NCBI Taxonomy" id="1796921"/>
    <lineage>
        <taxon>Bacteria</taxon>
        <taxon>Pseudomonadati</taxon>
        <taxon>Verrucomicrobiota</taxon>
        <taxon>Opitutia</taxon>
        <taxon>Opitutales</taxon>
        <taxon>Opitutaceae</taxon>
        <taxon>Ereboglobus</taxon>
    </lineage>
</organism>
<sequence>MKLRSTITLFCCLCFITTVLNAMEMNLAGKFDPKPSPPHEALLQFWSEGNDDLIFTKAKSGDAITLRCRAGVRAVSLKWTLARNLFEQPFSSGPGVARPENGFVITIPTARLMPGLYDLRVAVDCGAEKPVVGICTFGFDVDKMHITDSRPADFSEFWKRQIRALDNVSLDAKAESVRTFSSAEINAYNAAHASLPPDYDPEGHRFEAVEAGKVSFASVDGVRIHGWLAKPKGGAGPFPAMLVLPGAGFAARPMPLEHARHGFLALDIQVHGQPVDAEKYSELPGYSRDKKYEPAEAFYYRNIYLNVVQALRYLRSRSDVDKSRIVVVGGSQGGRLSIVAAALDGEVAAAVPAIAHFANLPYLDWARDCNAAAPRLDGMSGMINPPLAGTPAARCLAYYDTMNFAPDVRCPVMMNAGLIDAVSPATGVYAIYARLAASEKRIVALPGIAHDWSAEFDRRAWRWLDRVLKISNPETPHNK</sequence>
<dbReference type="InterPro" id="IPR008391">
    <property type="entry name" value="AXE1_dom"/>
</dbReference>
<name>A0A2U8DZV2_9BACT</name>
<feature type="active site" description="Charge relay system" evidence="1">
    <location>
        <position position="450"/>
    </location>
</feature>
<feature type="active site" description="Nucleophile" evidence="1">
    <location>
        <position position="331"/>
    </location>
</feature>
<keyword evidence="2" id="KW-0732">Signal</keyword>
<reference evidence="4 5" key="1">
    <citation type="journal article" date="2018" name="Syst. Appl. Microbiol.">
        <title>Ereboglobus luteus gen. nov. sp. nov. from cockroach guts, and new insights into the oxygen relationship of the genera Opitutus and Didymococcus (Verrucomicrobia: Opitutaceae).</title>
        <authorList>
            <person name="Tegtmeier D."/>
            <person name="Belitz A."/>
            <person name="Radek R."/>
            <person name="Heimerl T."/>
            <person name="Brune A."/>
        </authorList>
    </citation>
    <scope>NUCLEOTIDE SEQUENCE [LARGE SCALE GENOMIC DNA]</scope>
    <source>
        <strain evidence="4 5">Ho45</strain>
    </source>
</reference>
<dbReference type="InterPro" id="IPR029058">
    <property type="entry name" value="AB_hydrolase_fold"/>
</dbReference>
<feature type="chain" id="PRO_5016069491" description="Acetyl xylan esterase domain-containing protein" evidence="2">
    <location>
        <begin position="23"/>
        <end position="479"/>
    </location>
</feature>
<dbReference type="SUPFAM" id="SSF53474">
    <property type="entry name" value="alpha/beta-Hydrolases"/>
    <property type="match status" value="1"/>
</dbReference>
<keyword evidence="5" id="KW-1185">Reference proteome</keyword>
<gene>
    <name evidence="4" type="ORF">CKA38_01565</name>
</gene>
<dbReference type="PANTHER" id="PTHR40111">
    <property type="entry name" value="CEPHALOSPORIN-C DEACETYLASE"/>
    <property type="match status" value="1"/>
</dbReference>
<feature type="domain" description="Acetyl xylan esterase" evidence="3">
    <location>
        <begin position="193"/>
        <end position="465"/>
    </location>
</feature>
<dbReference type="GO" id="GO:0005976">
    <property type="term" value="P:polysaccharide metabolic process"/>
    <property type="evidence" value="ECO:0007669"/>
    <property type="project" value="TreeGrafter"/>
</dbReference>
<dbReference type="PANTHER" id="PTHR40111:SF1">
    <property type="entry name" value="CEPHALOSPORIN-C DEACETYLASE"/>
    <property type="match status" value="1"/>
</dbReference>
<dbReference type="Pfam" id="PF05448">
    <property type="entry name" value="AXE1"/>
    <property type="match status" value="1"/>
</dbReference>
<dbReference type="RefSeq" id="WP_108823926.1">
    <property type="nucleotide sequence ID" value="NZ_CP023004.1"/>
</dbReference>
<evidence type="ECO:0000259" key="3">
    <source>
        <dbReference type="Pfam" id="PF05448"/>
    </source>
</evidence>
<feature type="signal peptide" evidence="2">
    <location>
        <begin position="1"/>
        <end position="22"/>
    </location>
</feature>
<dbReference type="OrthoDB" id="9770528at2"/>
<dbReference type="Gene3D" id="3.40.50.1820">
    <property type="entry name" value="alpha/beta hydrolase"/>
    <property type="match status" value="1"/>
</dbReference>
<dbReference type="KEGG" id="elut:CKA38_01565"/>
<dbReference type="AlphaFoldDB" id="A0A2U8DZV2"/>
<dbReference type="Proteomes" id="UP000244896">
    <property type="component" value="Chromosome"/>
</dbReference>